<gene>
    <name evidence="1" type="ORF">HA482_30585</name>
</gene>
<name>A0ABR7UG48_9BRAD</name>
<dbReference type="RefSeq" id="WP_188107468.1">
    <property type="nucleotide sequence ID" value="NZ_JAANIH010000080.1"/>
</dbReference>
<dbReference type="EMBL" id="JAATTO010000052">
    <property type="protein sequence ID" value="MBC9982561.1"/>
    <property type="molecule type" value="Genomic_DNA"/>
</dbReference>
<proteinExistence type="predicted"/>
<comment type="caution">
    <text evidence="1">The sequence shown here is derived from an EMBL/GenBank/DDBJ whole genome shotgun (WGS) entry which is preliminary data.</text>
</comment>
<evidence type="ECO:0000313" key="2">
    <source>
        <dbReference type="Proteomes" id="UP000639516"/>
    </source>
</evidence>
<dbReference type="Proteomes" id="UP000639516">
    <property type="component" value="Unassembled WGS sequence"/>
</dbReference>
<sequence>MSLLNISENNDLSVELSGMAAIQWQQTAQLRRRNPRIDQYMSDVQKWARRQNLGLIASQPSGSGDRTVQFAYEGIAKMMFFVEANRLVIVWLFEFLRDRDEDQRIH</sequence>
<organism evidence="1 2">
    <name type="scientific">Bradyrhizobium campsiandrae</name>
    <dbReference type="NCBI Taxonomy" id="1729892"/>
    <lineage>
        <taxon>Bacteria</taxon>
        <taxon>Pseudomonadati</taxon>
        <taxon>Pseudomonadota</taxon>
        <taxon>Alphaproteobacteria</taxon>
        <taxon>Hyphomicrobiales</taxon>
        <taxon>Nitrobacteraceae</taxon>
        <taxon>Bradyrhizobium</taxon>
    </lineage>
</organism>
<accession>A0ABR7UG48</accession>
<keyword evidence="2" id="KW-1185">Reference proteome</keyword>
<evidence type="ECO:0000313" key="1">
    <source>
        <dbReference type="EMBL" id="MBC9982561.1"/>
    </source>
</evidence>
<reference evidence="1 2" key="1">
    <citation type="journal article" date="2020" name="Arch. Microbiol.">
        <title>Bradyrhizobium campsiandrae sp. nov., a nitrogen-fixing bacterial strain isolated from a native leguminous tree from the Amazon adapted to flooded conditions.</title>
        <authorList>
            <person name="Cabral Michel D."/>
            <person name="Martins da Costa E."/>
            <person name="Azarias Guimaraes A."/>
            <person name="Soares de Carvalho T."/>
            <person name="Santos de Castro Caputo P."/>
            <person name="Willems A."/>
            <person name="de Souza Moreira F.M."/>
        </authorList>
    </citation>
    <scope>NUCLEOTIDE SEQUENCE [LARGE SCALE GENOMIC DNA]</scope>
    <source>
        <strain evidence="2">INPA 384B</strain>
    </source>
</reference>
<protein>
    <submittedName>
        <fullName evidence="1">Uncharacterized protein</fullName>
    </submittedName>
</protein>